<feature type="transmembrane region" description="Helical" evidence="6">
    <location>
        <begin position="135"/>
        <end position="157"/>
    </location>
</feature>
<proteinExistence type="predicted"/>
<keyword evidence="3 6" id="KW-0812">Transmembrane</keyword>
<dbReference type="InterPro" id="IPR050833">
    <property type="entry name" value="Poly_Biosynth_Transport"/>
</dbReference>
<evidence type="ECO:0000256" key="3">
    <source>
        <dbReference type="ARBA" id="ARBA00022692"/>
    </source>
</evidence>
<dbReference type="InterPro" id="IPR002797">
    <property type="entry name" value="Polysacc_synth"/>
</dbReference>
<keyword evidence="5 6" id="KW-0472">Membrane</keyword>
<feature type="transmembrane region" description="Helical" evidence="6">
    <location>
        <begin position="91"/>
        <end position="115"/>
    </location>
</feature>
<feature type="transmembrane region" description="Helical" evidence="6">
    <location>
        <begin position="275"/>
        <end position="295"/>
    </location>
</feature>
<organism evidence="7 8">
    <name type="scientific">Ancylobacter koreensis</name>
    <dbReference type="NCBI Taxonomy" id="266121"/>
    <lineage>
        <taxon>Bacteria</taxon>
        <taxon>Pseudomonadati</taxon>
        <taxon>Pseudomonadota</taxon>
        <taxon>Alphaproteobacteria</taxon>
        <taxon>Hyphomicrobiales</taxon>
        <taxon>Xanthobacteraceae</taxon>
        <taxon>Ancylobacter</taxon>
    </lineage>
</organism>
<protein>
    <submittedName>
        <fullName evidence="7">Oligosaccharide flippase family protein</fullName>
    </submittedName>
</protein>
<dbReference type="PANTHER" id="PTHR30250:SF11">
    <property type="entry name" value="O-ANTIGEN TRANSPORTER-RELATED"/>
    <property type="match status" value="1"/>
</dbReference>
<evidence type="ECO:0000256" key="6">
    <source>
        <dbReference type="SAM" id="Phobius"/>
    </source>
</evidence>
<sequence length="433" mass="45103">MSKARLPELRRLIAVYGPYAGGLVARGVELVAKLGLYMLAARILGAHEAGLYFLCMTWMGLAATLARAGFEKASVRHIAGDLAIGRLAEARSAMLTGFGWTALGSVAATLATLALAVPASRHVFDDPDLVRPLTIGAASIVPQAMCVYVANVLFGYGRSVAGQWVQNAAWPSFALAAMLAGVQSLDGMLYTLAAANLASALIGLALIPRGRSVQRRSADPETVAAAQALPALWRTALPLGIVEVVQVSLNSVPLLLLAVFASPTDVGAFSVASRLSMLIWVVIISIGAICAPRFASLHRLGDWEGLRAQNRRARLLVALCGLPPLAVMMFFPAPLLALIGPGFEIAAAALVIMSLGQLVNCLLPCQDIMLAMTGHGGMLRWLNAAQLAVCALAGAVLVPLFGMNGAAVLSALVILQGAVGTALAVRHVLPRAF</sequence>
<evidence type="ECO:0000256" key="5">
    <source>
        <dbReference type="ARBA" id="ARBA00023136"/>
    </source>
</evidence>
<evidence type="ECO:0000256" key="4">
    <source>
        <dbReference type="ARBA" id="ARBA00022989"/>
    </source>
</evidence>
<feature type="transmembrane region" description="Helical" evidence="6">
    <location>
        <begin position="384"/>
        <end position="402"/>
    </location>
</feature>
<dbReference type="PANTHER" id="PTHR30250">
    <property type="entry name" value="PST FAMILY PREDICTED COLANIC ACID TRANSPORTER"/>
    <property type="match status" value="1"/>
</dbReference>
<dbReference type="RefSeq" id="WP_247201901.1">
    <property type="nucleotide sequence ID" value="NZ_JALKCG010000007.1"/>
</dbReference>
<feature type="transmembrane region" description="Helical" evidence="6">
    <location>
        <begin position="345"/>
        <end position="363"/>
    </location>
</feature>
<feature type="transmembrane region" description="Helical" evidence="6">
    <location>
        <begin position="188"/>
        <end position="207"/>
    </location>
</feature>
<feature type="transmembrane region" description="Helical" evidence="6">
    <location>
        <begin position="408"/>
        <end position="429"/>
    </location>
</feature>
<evidence type="ECO:0000256" key="2">
    <source>
        <dbReference type="ARBA" id="ARBA00022475"/>
    </source>
</evidence>
<feature type="transmembrane region" description="Helical" evidence="6">
    <location>
        <begin position="12"/>
        <end position="39"/>
    </location>
</feature>
<evidence type="ECO:0000256" key="1">
    <source>
        <dbReference type="ARBA" id="ARBA00004651"/>
    </source>
</evidence>
<comment type="subcellular location">
    <subcellularLocation>
        <location evidence="1">Cell membrane</location>
        <topology evidence="1">Multi-pass membrane protein</topology>
    </subcellularLocation>
</comment>
<comment type="caution">
    <text evidence="7">The sequence shown here is derived from an EMBL/GenBank/DDBJ whole genome shotgun (WGS) entry which is preliminary data.</text>
</comment>
<name>A0ABT0DQK8_9HYPH</name>
<keyword evidence="2" id="KW-1003">Cell membrane</keyword>
<accession>A0ABT0DQK8</accession>
<evidence type="ECO:0000313" key="8">
    <source>
        <dbReference type="Proteomes" id="UP001202867"/>
    </source>
</evidence>
<feature type="transmembrane region" description="Helical" evidence="6">
    <location>
        <begin position="244"/>
        <end position="263"/>
    </location>
</feature>
<reference evidence="8" key="1">
    <citation type="submission" date="2023-07" db="EMBL/GenBank/DDBJ databases">
        <title>Ancylobacter moscoviensis sp. nov., facultatively methylotrophic bacteria from activated sludge and the reclassification of Starkeya novella (Starkey 1934) Kelly et al. 2000 as Ancylobacter novellus comb. nov., Starkeya koreensis Im et al. 2006 as Ancylobacter koreensis comb.nov., Angulomicrobium tetraedrale Vasil'eva et al. 1986 as Ancylobacter tetraedralis comb. nov., Angulomicrobium amanitiforme Fritz et al. 2004 as Ancylobacter amanitiformis comb. nov. and Methylorhabdus multivorans Doronina et al. 1996 as Ancylobacter multivorans comb. nov. and emended description of the genus Ancylobacter.</title>
        <authorList>
            <person name="Doronina N."/>
            <person name="Chemodurova A."/>
            <person name="Grouzdev D."/>
            <person name="Koziaeva V."/>
            <person name="Shi W."/>
            <person name="Wu L."/>
            <person name="Kaparullina E."/>
        </authorList>
    </citation>
    <scope>NUCLEOTIDE SEQUENCE [LARGE SCALE GENOMIC DNA]</scope>
    <source>
        <strain evidence="8">Jip08</strain>
    </source>
</reference>
<keyword evidence="4 6" id="KW-1133">Transmembrane helix</keyword>
<feature type="transmembrane region" description="Helical" evidence="6">
    <location>
        <begin position="164"/>
        <end position="182"/>
    </location>
</feature>
<dbReference type="EMBL" id="JALKCG010000007">
    <property type="protein sequence ID" value="MCK0209387.1"/>
    <property type="molecule type" value="Genomic_DNA"/>
</dbReference>
<gene>
    <name evidence="7" type="ORF">MWN33_15230</name>
</gene>
<evidence type="ECO:0000313" key="7">
    <source>
        <dbReference type="EMBL" id="MCK0209387.1"/>
    </source>
</evidence>
<feature type="transmembrane region" description="Helical" evidence="6">
    <location>
        <begin position="51"/>
        <end position="70"/>
    </location>
</feature>
<dbReference type="Pfam" id="PF01943">
    <property type="entry name" value="Polysacc_synt"/>
    <property type="match status" value="1"/>
</dbReference>
<keyword evidence="8" id="KW-1185">Reference proteome</keyword>
<dbReference type="Proteomes" id="UP001202867">
    <property type="component" value="Unassembled WGS sequence"/>
</dbReference>
<feature type="transmembrane region" description="Helical" evidence="6">
    <location>
        <begin position="315"/>
        <end position="339"/>
    </location>
</feature>